<protein>
    <submittedName>
        <fullName evidence="1">Uncharacterized protein</fullName>
    </submittedName>
</protein>
<gene>
    <name evidence="1" type="ORF">LCGC14_0737660</name>
</gene>
<proteinExistence type="predicted"/>
<name>A0A0F9Q7L6_9ZZZZ</name>
<organism evidence="1">
    <name type="scientific">marine sediment metagenome</name>
    <dbReference type="NCBI Taxonomy" id="412755"/>
    <lineage>
        <taxon>unclassified sequences</taxon>
        <taxon>metagenomes</taxon>
        <taxon>ecological metagenomes</taxon>
    </lineage>
</organism>
<dbReference type="AlphaFoldDB" id="A0A0F9Q7L6"/>
<sequence length="55" mass="6527">MNQKKRNVITVKVFKLLKEVKTNIFDCLDILQNLEDAFIKELEYNIKQSKEVQGK</sequence>
<comment type="caution">
    <text evidence="1">The sequence shown here is derived from an EMBL/GenBank/DDBJ whole genome shotgun (WGS) entry which is preliminary data.</text>
</comment>
<dbReference type="EMBL" id="LAZR01001731">
    <property type="protein sequence ID" value="KKN39995.1"/>
    <property type="molecule type" value="Genomic_DNA"/>
</dbReference>
<accession>A0A0F9Q7L6</accession>
<reference evidence="1" key="1">
    <citation type="journal article" date="2015" name="Nature">
        <title>Complex archaea that bridge the gap between prokaryotes and eukaryotes.</title>
        <authorList>
            <person name="Spang A."/>
            <person name="Saw J.H."/>
            <person name="Jorgensen S.L."/>
            <person name="Zaremba-Niedzwiedzka K."/>
            <person name="Martijn J."/>
            <person name="Lind A.E."/>
            <person name="van Eijk R."/>
            <person name="Schleper C."/>
            <person name="Guy L."/>
            <person name="Ettema T.J."/>
        </authorList>
    </citation>
    <scope>NUCLEOTIDE SEQUENCE</scope>
</reference>
<evidence type="ECO:0000313" key="1">
    <source>
        <dbReference type="EMBL" id="KKN39995.1"/>
    </source>
</evidence>